<proteinExistence type="predicted"/>
<name>A0A5P8W7Y7_9NOSO</name>
<organism evidence="1 2">
    <name type="scientific">Nostoc sphaeroides CCNUC1</name>
    <dbReference type="NCBI Taxonomy" id="2653204"/>
    <lineage>
        <taxon>Bacteria</taxon>
        <taxon>Bacillati</taxon>
        <taxon>Cyanobacteriota</taxon>
        <taxon>Cyanophyceae</taxon>
        <taxon>Nostocales</taxon>
        <taxon>Nostocaceae</taxon>
        <taxon>Nostoc</taxon>
    </lineage>
</organism>
<sequence>MWFDFAHQPGDEAGLFDSHLARLRIYSEANSTHSSKDD</sequence>
<evidence type="ECO:0000313" key="1">
    <source>
        <dbReference type="EMBL" id="QFS48875.1"/>
    </source>
</evidence>
<reference evidence="1 2" key="1">
    <citation type="submission" date="2019-10" db="EMBL/GenBank/DDBJ databases">
        <title>Genomic and transcriptomic insights into the perfect genentic adaptation of a filamentous nitrogen-fixing cyanobacterium to rice fields.</title>
        <authorList>
            <person name="Chen Z."/>
        </authorList>
    </citation>
    <scope>NUCLEOTIDE SEQUENCE [LARGE SCALE GENOMIC DNA]</scope>
    <source>
        <strain evidence="1">CCNUC1</strain>
    </source>
</reference>
<dbReference type="AlphaFoldDB" id="A0A5P8W7Y7"/>
<dbReference type="EMBL" id="CP045226">
    <property type="protein sequence ID" value="QFS48875.1"/>
    <property type="molecule type" value="Genomic_DNA"/>
</dbReference>
<dbReference type="KEGG" id="nsh:GXM_06369"/>
<gene>
    <name evidence="1" type="ORF">GXM_06369</name>
</gene>
<accession>A0A5P8W7Y7</accession>
<protein>
    <submittedName>
        <fullName evidence="1">Uncharacterized protein</fullName>
    </submittedName>
</protein>
<dbReference type="Proteomes" id="UP000326678">
    <property type="component" value="Chromosome Gxm1"/>
</dbReference>
<evidence type="ECO:0000313" key="2">
    <source>
        <dbReference type="Proteomes" id="UP000326678"/>
    </source>
</evidence>
<keyword evidence="2" id="KW-1185">Reference proteome</keyword>